<sequence>MVLNWSAGVIIAFISLIPSTAATVLTLIQYSKDKYTHLKYLMGMWACLTIWILFQAIGDLLLSIPLHLICFYSLIGMGYFANLFVDSITRDSVDLFKMIIMTIASSAVFIFSFAEDAVIIDPDAVTPYPTMHGNFRIASLIHMVIFILVVVYGNLKVFLYTPKHLKFYSFLNLFGAYLWGVQPLWIQFTDLEKIFPGLATGSMAIGTLIIALVLIREPKLAYILPFKAYRILIMDTNSGIILYKHDWNELKAKSSENIFSGMLQAISTMFDHTINKGNVREINFDEAVLSLKISKKIPIACILISSNITKTLRTSFENFADEVFQDYEKLTENAIIQKNYEKGKNIIENHFPFVPQLGQLKQ</sequence>
<evidence type="ECO:0000256" key="1">
    <source>
        <dbReference type="SAM" id="Phobius"/>
    </source>
</evidence>
<feature type="transmembrane region" description="Helical" evidence="1">
    <location>
        <begin position="95"/>
        <end position="114"/>
    </location>
</feature>
<keyword evidence="1" id="KW-1133">Transmembrane helix</keyword>
<evidence type="ECO:0000313" key="2">
    <source>
        <dbReference type="EMBL" id="QEE17593.1"/>
    </source>
</evidence>
<protein>
    <recommendedName>
        <fullName evidence="4">Histidine kinase N-terminal 7TM region domain-containing protein</fullName>
    </recommendedName>
</protein>
<evidence type="ECO:0000313" key="3">
    <source>
        <dbReference type="Proteomes" id="UP000321408"/>
    </source>
</evidence>
<feature type="transmembrane region" description="Helical" evidence="1">
    <location>
        <begin position="40"/>
        <end position="58"/>
    </location>
</feature>
<feature type="transmembrane region" description="Helical" evidence="1">
    <location>
        <begin position="167"/>
        <end position="188"/>
    </location>
</feature>
<reference evidence="2 3" key="2">
    <citation type="journal article" date="2024" name="Int. J. Syst. Evol. Microbiol.">
        <title>Promethearchaeum syntrophicum gen. nov., sp. nov., an anaerobic, obligately syntrophic archaeon, the first isolate of the lineage 'Asgard' archaea, and proposal of the new archaeal phylum Promethearchaeota phyl. nov. and kingdom Promethearchaeati regn. nov.</title>
        <authorList>
            <person name="Imachi H."/>
            <person name="Nobu M.K."/>
            <person name="Kato S."/>
            <person name="Takaki Y."/>
            <person name="Miyazaki M."/>
            <person name="Miyata M."/>
            <person name="Ogawara M."/>
            <person name="Saito Y."/>
            <person name="Sakai S."/>
            <person name="Tahara Y.O."/>
            <person name="Takano Y."/>
            <person name="Tasumi E."/>
            <person name="Uematsu K."/>
            <person name="Yoshimura T."/>
            <person name="Itoh T."/>
            <person name="Ohkuma M."/>
            <person name="Takai K."/>
        </authorList>
    </citation>
    <scope>NUCLEOTIDE SEQUENCE [LARGE SCALE GENOMIC DNA]</scope>
    <source>
        <strain evidence="2 3">MK-D1</strain>
    </source>
</reference>
<keyword evidence="1" id="KW-0472">Membrane</keyword>
<dbReference type="AlphaFoldDB" id="A0A5B9DFM6"/>
<accession>A0A5B9DFM6</accession>
<keyword evidence="1" id="KW-0812">Transmembrane</keyword>
<proteinExistence type="predicted"/>
<dbReference type="GeneID" id="41331400"/>
<evidence type="ECO:0008006" key="4">
    <source>
        <dbReference type="Google" id="ProtNLM"/>
    </source>
</evidence>
<dbReference type="KEGG" id="psyt:DSAG12_03430"/>
<gene>
    <name evidence="2" type="ORF">DSAG12_03430</name>
</gene>
<keyword evidence="3" id="KW-1185">Reference proteome</keyword>
<name>A0A5B9DFM6_9ARCH</name>
<feature type="transmembrane region" description="Helical" evidence="1">
    <location>
        <begin position="134"/>
        <end position="155"/>
    </location>
</feature>
<reference evidence="2 3" key="1">
    <citation type="journal article" date="2020" name="Nature">
        <title>Isolation of an archaeon at the prokaryote-eukaryote interface.</title>
        <authorList>
            <person name="Imachi H."/>
            <person name="Nobu M.K."/>
            <person name="Nakahara N."/>
            <person name="Morono Y."/>
            <person name="Ogawara M."/>
            <person name="Takaki Y."/>
            <person name="Takano Y."/>
            <person name="Uematsu K."/>
            <person name="Ikuta T."/>
            <person name="Ito M."/>
            <person name="Matsui Y."/>
            <person name="Miyazaki M."/>
            <person name="Murata K."/>
            <person name="Saito Y."/>
            <person name="Sakai S."/>
            <person name="Song C."/>
            <person name="Tasumi E."/>
            <person name="Yamanaka Y."/>
            <person name="Yamaguchi T."/>
            <person name="Kamagata Y."/>
            <person name="Tamaki H."/>
            <person name="Takai K."/>
        </authorList>
    </citation>
    <scope>NUCLEOTIDE SEQUENCE [LARGE SCALE GENOMIC DNA]</scope>
    <source>
        <strain evidence="2 3">MK-D1</strain>
    </source>
</reference>
<organism evidence="2 3">
    <name type="scientific">Promethearchaeum syntrophicum</name>
    <dbReference type="NCBI Taxonomy" id="2594042"/>
    <lineage>
        <taxon>Archaea</taxon>
        <taxon>Promethearchaeati</taxon>
        <taxon>Promethearchaeota</taxon>
        <taxon>Promethearchaeia</taxon>
        <taxon>Promethearchaeales</taxon>
        <taxon>Promethearchaeaceae</taxon>
        <taxon>Promethearchaeum</taxon>
    </lineage>
</organism>
<dbReference type="EMBL" id="CP042905">
    <property type="protein sequence ID" value="QEE17593.1"/>
    <property type="molecule type" value="Genomic_DNA"/>
</dbReference>
<dbReference type="Proteomes" id="UP000321408">
    <property type="component" value="Chromosome"/>
</dbReference>
<feature type="transmembrane region" description="Helical" evidence="1">
    <location>
        <begin position="6"/>
        <end position="28"/>
    </location>
</feature>
<dbReference type="RefSeq" id="WP_147664482.1">
    <property type="nucleotide sequence ID" value="NZ_CP042905.2"/>
</dbReference>
<feature type="transmembrane region" description="Helical" evidence="1">
    <location>
        <begin position="64"/>
        <end position="83"/>
    </location>
</feature>
<feature type="transmembrane region" description="Helical" evidence="1">
    <location>
        <begin position="194"/>
        <end position="215"/>
    </location>
</feature>